<evidence type="ECO:0000313" key="4">
    <source>
        <dbReference type="EMBL" id="APG62033.1"/>
    </source>
</evidence>
<gene>
    <name evidence="4" type="ORF">LPB140_03490</name>
</gene>
<dbReference type="PANTHER" id="PTHR43353">
    <property type="entry name" value="SUCCINATE-SEMIALDEHYDE DEHYDROGENASE, MITOCHONDRIAL"/>
    <property type="match status" value="1"/>
</dbReference>
<dbReference type="InterPro" id="IPR050740">
    <property type="entry name" value="Aldehyde_DH_Superfamily"/>
</dbReference>
<dbReference type="InterPro" id="IPR016163">
    <property type="entry name" value="Ald_DH_C"/>
</dbReference>
<evidence type="ECO:0000313" key="5">
    <source>
        <dbReference type="Proteomes" id="UP000242561"/>
    </source>
</evidence>
<sequence>MRPYIGGKLVAFPAAANVMNPANNEIIGAIGLADLALTQQALEAAEAAFPTWSDIAVNERAQWMHKLRDAIIQNEEKLRHYVHIEMGKPWAATADDYQMLVDSLEYYAAEIQNIKEEYIDDSAGTHSHVISREPVGVVAAFLAWNFPLLNLAYKLGPAMAAGCPIVIKPSLQTPLSTYAVGELCAEIGLPDGAVNIICGSDAAIGDAISASPIPQMLTLIGSTQTGKHVIRTGATSIKRYSMELGGDAPVLVFEDADLDNAADVICALKFGNSGQICVAPNRVYAHSTIAEKLTQKIVERAENIKVGFDKEADINMGPLIDQKAWARIDGLVKDAVSRGASLLAGGGYPDGLEQGSFYAPTVISGVTKEMQLGVEEVFGPIISMMQPFEDEVAILCAANDTDAGLTAYVFTSDSERADRCARALRFGEVQINGVRYAINLPHVGIKQSGIGVDCSHLALDDYLVTKRVSRALNIKGGGA</sequence>
<accession>A0A1L3JAE2</accession>
<name>A0A1L3JAE2_9SPHN</name>
<keyword evidence="5" id="KW-1185">Reference proteome</keyword>
<reference evidence="4 5" key="1">
    <citation type="submission" date="2016-11" db="EMBL/GenBank/DDBJ databases">
        <title>Sphingorhabdus sp. LPB0140, isolated from marine environment.</title>
        <authorList>
            <person name="Kim E."/>
            <person name="Yi H."/>
        </authorList>
    </citation>
    <scope>NUCLEOTIDE SEQUENCE [LARGE SCALE GENOMIC DNA]</scope>
    <source>
        <strain evidence="4 5">LPB0140</strain>
    </source>
</reference>
<dbReference type="InterPro" id="IPR016160">
    <property type="entry name" value="Ald_DH_CS_CYS"/>
</dbReference>
<proteinExistence type="inferred from homology"/>
<dbReference type="Gene3D" id="3.40.605.10">
    <property type="entry name" value="Aldehyde Dehydrogenase, Chain A, domain 1"/>
    <property type="match status" value="1"/>
</dbReference>
<dbReference type="KEGG" id="sphl:LPB140_03490"/>
<dbReference type="FunFam" id="3.40.309.10:FF:000009">
    <property type="entry name" value="Aldehyde dehydrogenase A"/>
    <property type="match status" value="1"/>
</dbReference>
<dbReference type="PANTHER" id="PTHR43353:SF5">
    <property type="entry name" value="SUCCINATE-SEMIALDEHYDE DEHYDROGENASE, MITOCHONDRIAL"/>
    <property type="match status" value="1"/>
</dbReference>
<dbReference type="SUPFAM" id="SSF53720">
    <property type="entry name" value="ALDH-like"/>
    <property type="match status" value="1"/>
</dbReference>
<dbReference type="InterPro" id="IPR015590">
    <property type="entry name" value="Aldehyde_DH_dom"/>
</dbReference>
<keyword evidence="2" id="KW-0560">Oxidoreductase</keyword>
<evidence type="ECO:0000256" key="2">
    <source>
        <dbReference type="ARBA" id="ARBA00023002"/>
    </source>
</evidence>
<dbReference type="FunFam" id="3.40.605.10:FF:000007">
    <property type="entry name" value="NAD/NADP-dependent betaine aldehyde dehydrogenase"/>
    <property type="match status" value="1"/>
</dbReference>
<dbReference type="InterPro" id="IPR016161">
    <property type="entry name" value="Ald_DH/histidinol_DH"/>
</dbReference>
<dbReference type="PROSITE" id="PS00070">
    <property type="entry name" value="ALDEHYDE_DEHYDR_CYS"/>
    <property type="match status" value="1"/>
</dbReference>
<organism evidence="4 5">
    <name type="scientific">Sphingorhabdus lutea</name>
    <dbReference type="NCBI Taxonomy" id="1913578"/>
    <lineage>
        <taxon>Bacteria</taxon>
        <taxon>Pseudomonadati</taxon>
        <taxon>Pseudomonadota</taxon>
        <taxon>Alphaproteobacteria</taxon>
        <taxon>Sphingomonadales</taxon>
        <taxon>Sphingomonadaceae</taxon>
        <taxon>Sphingorhabdus</taxon>
    </lineage>
</organism>
<dbReference type="AlphaFoldDB" id="A0A1L3JAE2"/>
<dbReference type="Proteomes" id="UP000242561">
    <property type="component" value="Chromosome"/>
</dbReference>
<evidence type="ECO:0000256" key="1">
    <source>
        <dbReference type="ARBA" id="ARBA00009986"/>
    </source>
</evidence>
<dbReference type="Pfam" id="PF00171">
    <property type="entry name" value="Aldedh"/>
    <property type="match status" value="1"/>
</dbReference>
<dbReference type="Gene3D" id="3.40.309.10">
    <property type="entry name" value="Aldehyde Dehydrogenase, Chain A, domain 2"/>
    <property type="match status" value="1"/>
</dbReference>
<dbReference type="OrthoDB" id="9802947at2"/>
<comment type="similarity">
    <text evidence="1">Belongs to the aldehyde dehydrogenase family.</text>
</comment>
<dbReference type="STRING" id="1913578.LPB140_03490"/>
<feature type="domain" description="Aldehyde dehydrogenase" evidence="3">
    <location>
        <begin position="17"/>
        <end position="468"/>
    </location>
</feature>
<dbReference type="GO" id="GO:0004777">
    <property type="term" value="F:succinate-semialdehyde dehydrogenase (NAD+) activity"/>
    <property type="evidence" value="ECO:0007669"/>
    <property type="project" value="TreeGrafter"/>
</dbReference>
<dbReference type="GO" id="GO:0009450">
    <property type="term" value="P:gamma-aminobutyric acid catabolic process"/>
    <property type="evidence" value="ECO:0007669"/>
    <property type="project" value="TreeGrafter"/>
</dbReference>
<dbReference type="InterPro" id="IPR016162">
    <property type="entry name" value="Ald_DH_N"/>
</dbReference>
<protein>
    <submittedName>
        <fullName evidence="4">NAD-dependent succinate-semialdehyde dehydrogenase</fullName>
    </submittedName>
</protein>
<evidence type="ECO:0000259" key="3">
    <source>
        <dbReference type="Pfam" id="PF00171"/>
    </source>
</evidence>
<dbReference type="EMBL" id="CP018154">
    <property type="protein sequence ID" value="APG62033.1"/>
    <property type="molecule type" value="Genomic_DNA"/>
</dbReference>